<sequence length="81" mass="8478">MDIQKIISDLVSKLTGNKDLIAKFTADPLKAIKDLLGIDLDPSQLGDVVKGVTGQLGDITGDAAKQAGGILSKLKSIFGRK</sequence>
<proteinExistence type="predicted"/>
<gene>
    <name evidence="1" type="ORF">SAMN06297397_0410</name>
</gene>
<evidence type="ECO:0000313" key="2">
    <source>
        <dbReference type="Proteomes" id="UP000192328"/>
    </source>
</evidence>
<protein>
    <submittedName>
        <fullName evidence="1">Uncharacterized protein</fullName>
    </submittedName>
</protein>
<accession>A0AC61PI32</accession>
<dbReference type="Proteomes" id="UP000192328">
    <property type="component" value="Unassembled WGS sequence"/>
</dbReference>
<name>A0AC61PI32_9FIRM</name>
<reference evidence="1" key="1">
    <citation type="submission" date="2017-04" db="EMBL/GenBank/DDBJ databases">
        <authorList>
            <person name="Varghese N."/>
            <person name="Submissions S."/>
        </authorList>
    </citation>
    <scope>NUCLEOTIDE SEQUENCE</scope>
    <source>
        <strain evidence="1">WTE2008</strain>
    </source>
</reference>
<comment type="caution">
    <text evidence="1">The sequence shown here is derived from an EMBL/GenBank/DDBJ whole genome shotgun (WGS) entry which is preliminary data.</text>
</comment>
<keyword evidence="2" id="KW-1185">Reference proteome</keyword>
<evidence type="ECO:0000313" key="1">
    <source>
        <dbReference type="EMBL" id="SMC37819.1"/>
    </source>
</evidence>
<organism evidence="1 2">
    <name type="scientific">Aristaeella lactis</name>
    <dbReference type="NCBI Taxonomy" id="3046383"/>
    <lineage>
        <taxon>Bacteria</taxon>
        <taxon>Bacillati</taxon>
        <taxon>Bacillota</taxon>
        <taxon>Clostridia</taxon>
        <taxon>Eubacteriales</taxon>
        <taxon>Aristaeellaceae</taxon>
        <taxon>Aristaeella</taxon>
    </lineage>
</organism>
<dbReference type="EMBL" id="FWXZ01000001">
    <property type="protein sequence ID" value="SMC37819.1"/>
    <property type="molecule type" value="Genomic_DNA"/>
</dbReference>